<dbReference type="PANTHER" id="PTHR46670:SF3">
    <property type="entry name" value="ENDONUCLEASE_EXONUCLEASE_PHOSPHATASE DOMAIN-CONTAINING PROTEIN"/>
    <property type="match status" value="1"/>
</dbReference>
<evidence type="ECO:0008006" key="3">
    <source>
        <dbReference type="Google" id="ProtNLM"/>
    </source>
</evidence>
<evidence type="ECO:0000313" key="2">
    <source>
        <dbReference type="Proteomes" id="UP000683360"/>
    </source>
</evidence>
<name>A0A8S3SZZ9_MYTED</name>
<protein>
    <recommendedName>
        <fullName evidence="3">Endonuclease/exonuclease/phosphatase domain-containing protein</fullName>
    </recommendedName>
</protein>
<dbReference type="PANTHER" id="PTHR46670">
    <property type="entry name" value="ENDO/EXONUCLEASE/PHOSPHATASE DOMAIN-CONTAINING PROTEIN"/>
    <property type="match status" value="1"/>
</dbReference>
<accession>A0A8S3SZZ9</accession>
<dbReference type="EMBL" id="CAJPWZ010001838">
    <property type="protein sequence ID" value="CAG2225152.1"/>
    <property type="molecule type" value="Genomic_DNA"/>
</dbReference>
<reference evidence="1" key="1">
    <citation type="submission" date="2021-03" db="EMBL/GenBank/DDBJ databases">
        <authorList>
            <person name="Bekaert M."/>
        </authorList>
    </citation>
    <scope>NUCLEOTIDE SEQUENCE</scope>
</reference>
<keyword evidence="2" id="KW-1185">Reference proteome</keyword>
<gene>
    <name evidence="1" type="ORF">MEDL_38309</name>
</gene>
<dbReference type="AlphaFoldDB" id="A0A8S3SZZ9"/>
<dbReference type="Proteomes" id="UP000683360">
    <property type="component" value="Unassembled WGS sequence"/>
</dbReference>
<proteinExistence type="predicted"/>
<evidence type="ECO:0000313" key="1">
    <source>
        <dbReference type="EMBL" id="CAG2225152.1"/>
    </source>
</evidence>
<sequence length="286" mass="32570">MGISDDIILTGDLNFHLEDKFDCDARKFTETLSDRGLVQHVFGAFRVTGHTLDVIITREDSSIVIGIPSIEELHLCNDEGVPSLDHIAVHCSQTVYKPPEKRESMEFCKLEEIVIDDFNTDINCSNFMPNQTATLDELVSTYDSVLSSIIEKHAPIQSKTITLLPNTEWHSSELCTAETERVPAERKMRKMNKQLYKEQCIKTHKLLLKCKTDYYSDKILEIGCDQKKLFNLTNKLMGNTKTVVLPSRECDKDISNRFGDFFLNKIETIMRYLSSGDNFSINGNDA</sequence>
<dbReference type="OrthoDB" id="10066052at2759"/>
<comment type="caution">
    <text evidence="1">The sequence shown here is derived from an EMBL/GenBank/DDBJ whole genome shotgun (WGS) entry which is preliminary data.</text>
</comment>
<organism evidence="1 2">
    <name type="scientific">Mytilus edulis</name>
    <name type="common">Blue mussel</name>
    <dbReference type="NCBI Taxonomy" id="6550"/>
    <lineage>
        <taxon>Eukaryota</taxon>
        <taxon>Metazoa</taxon>
        <taxon>Spiralia</taxon>
        <taxon>Lophotrochozoa</taxon>
        <taxon>Mollusca</taxon>
        <taxon>Bivalvia</taxon>
        <taxon>Autobranchia</taxon>
        <taxon>Pteriomorphia</taxon>
        <taxon>Mytilida</taxon>
        <taxon>Mytiloidea</taxon>
        <taxon>Mytilidae</taxon>
        <taxon>Mytilinae</taxon>
        <taxon>Mytilus</taxon>
    </lineage>
</organism>